<comment type="caution">
    <text evidence="1">The sequence shown here is derived from an EMBL/GenBank/DDBJ whole genome shotgun (WGS) entry which is preliminary data.</text>
</comment>
<reference evidence="1 2" key="1">
    <citation type="submission" date="2018-01" db="EMBL/GenBank/DDBJ databases">
        <title>Comparison of the Chinese Bamboo Partridge and Red Junglefowl genome sequences highlights the importance of demography in genome evolution.</title>
        <authorList>
            <person name="Tiley G.P."/>
            <person name="Kimball R.T."/>
            <person name="Braun E.L."/>
            <person name="Burleigh J.G."/>
        </authorList>
    </citation>
    <scope>NUCLEOTIDE SEQUENCE [LARGE SCALE GENOMIC DNA]</scope>
    <source>
        <strain evidence="1">RTK389</strain>
        <tissue evidence="1">Blood</tissue>
    </source>
</reference>
<dbReference type="EMBL" id="PPHD01086285">
    <property type="protein sequence ID" value="POI20256.1"/>
    <property type="molecule type" value="Genomic_DNA"/>
</dbReference>
<protein>
    <submittedName>
        <fullName evidence="1">Uncharacterized protein</fullName>
    </submittedName>
</protein>
<dbReference type="Proteomes" id="UP000237246">
    <property type="component" value="Unassembled WGS sequence"/>
</dbReference>
<gene>
    <name evidence="1" type="ORF">CIB84_015997</name>
</gene>
<dbReference type="AlphaFoldDB" id="A0A2P4S821"/>
<keyword evidence="2" id="KW-1185">Reference proteome</keyword>
<feature type="non-terminal residue" evidence="1">
    <location>
        <position position="1"/>
    </location>
</feature>
<organism evidence="1 2">
    <name type="scientific">Bambusicola thoracicus</name>
    <name type="common">Chinese bamboo-partridge</name>
    <name type="synonym">Perdix thoracica</name>
    <dbReference type="NCBI Taxonomy" id="9083"/>
    <lineage>
        <taxon>Eukaryota</taxon>
        <taxon>Metazoa</taxon>
        <taxon>Chordata</taxon>
        <taxon>Craniata</taxon>
        <taxon>Vertebrata</taxon>
        <taxon>Euteleostomi</taxon>
        <taxon>Archelosauria</taxon>
        <taxon>Archosauria</taxon>
        <taxon>Dinosauria</taxon>
        <taxon>Saurischia</taxon>
        <taxon>Theropoda</taxon>
        <taxon>Coelurosauria</taxon>
        <taxon>Aves</taxon>
        <taxon>Neognathae</taxon>
        <taxon>Galloanserae</taxon>
        <taxon>Galliformes</taxon>
        <taxon>Phasianidae</taxon>
        <taxon>Perdicinae</taxon>
        <taxon>Bambusicola</taxon>
    </lineage>
</organism>
<accession>A0A2P4S821</accession>
<proteinExistence type="predicted"/>
<sequence length="37" mass="4041">GFNDFDLVDGKPLPPHIAGEEGHNYNHGGNTGKYFIL</sequence>
<evidence type="ECO:0000313" key="1">
    <source>
        <dbReference type="EMBL" id="POI20256.1"/>
    </source>
</evidence>
<evidence type="ECO:0000313" key="2">
    <source>
        <dbReference type="Proteomes" id="UP000237246"/>
    </source>
</evidence>
<name>A0A2P4S821_BAMTH</name>